<dbReference type="AlphaFoldDB" id="A0A834K0R0"/>
<evidence type="ECO:0000313" key="1">
    <source>
        <dbReference type="EMBL" id="KAF7398244.1"/>
    </source>
</evidence>
<accession>A0A834K0R0</accession>
<reference evidence="1" key="1">
    <citation type="journal article" date="2020" name="G3 (Bethesda)">
        <title>High-Quality Assemblies for Three Invasive Social Wasps from the &lt;i&gt;Vespula&lt;/i&gt; Genus.</title>
        <authorList>
            <person name="Harrop T.W.R."/>
            <person name="Guhlin J."/>
            <person name="McLaughlin G.M."/>
            <person name="Permina E."/>
            <person name="Stockwell P."/>
            <person name="Gilligan J."/>
            <person name="Le Lec M.F."/>
            <person name="Gruber M.A.M."/>
            <person name="Quinn O."/>
            <person name="Lovegrove M."/>
            <person name="Duncan E.J."/>
            <person name="Remnant E.J."/>
            <person name="Van Eeckhoven J."/>
            <person name="Graham B."/>
            <person name="Knapp R.A."/>
            <person name="Langford K.W."/>
            <person name="Kronenberg Z."/>
            <person name="Press M.O."/>
            <person name="Eacker S.M."/>
            <person name="Wilson-Rankin E.E."/>
            <person name="Purcell J."/>
            <person name="Lester P.J."/>
            <person name="Dearden P.K."/>
        </authorList>
    </citation>
    <scope>NUCLEOTIDE SEQUENCE</scope>
    <source>
        <strain evidence="1">Volc-1</strain>
    </source>
</reference>
<sequence>MLPALLGMYGWPPGYNKANSAELSRQLVPQHVLPLVLHFPYTRPPTLPKRTPSSQPLHPPLPFTVSPIHRYSSSEQRCRARKVLSACLGRLGSSSWVSCRAQAEPGTAQAYLTGNGQGHSTTC</sequence>
<name>A0A834K0R0_VESPE</name>
<protein>
    <submittedName>
        <fullName evidence="1">Uncharacterized protein</fullName>
    </submittedName>
</protein>
<proteinExistence type="predicted"/>
<keyword evidence="2" id="KW-1185">Reference proteome</keyword>
<evidence type="ECO:0000313" key="2">
    <source>
        <dbReference type="Proteomes" id="UP000600918"/>
    </source>
</evidence>
<comment type="caution">
    <text evidence="1">The sequence shown here is derived from an EMBL/GenBank/DDBJ whole genome shotgun (WGS) entry which is preliminary data.</text>
</comment>
<gene>
    <name evidence="1" type="ORF">H0235_016252</name>
</gene>
<dbReference type="EMBL" id="JACSDY010000019">
    <property type="protein sequence ID" value="KAF7398244.1"/>
    <property type="molecule type" value="Genomic_DNA"/>
</dbReference>
<dbReference type="Proteomes" id="UP000600918">
    <property type="component" value="Unassembled WGS sequence"/>
</dbReference>
<organism evidence="1 2">
    <name type="scientific">Vespula pensylvanica</name>
    <name type="common">Western yellow jacket</name>
    <name type="synonym">Wasp</name>
    <dbReference type="NCBI Taxonomy" id="30213"/>
    <lineage>
        <taxon>Eukaryota</taxon>
        <taxon>Metazoa</taxon>
        <taxon>Ecdysozoa</taxon>
        <taxon>Arthropoda</taxon>
        <taxon>Hexapoda</taxon>
        <taxon>Insecta</taxon>
        <taxon>Pterygota</taxon>
        <taxon>Neoptera</taxon>
        <taxon>Endopterygota</taxon>
        <taxon>Hymenoptera</taxon>
        <taxon>Apocrita</taxon>
        <taxon>Aculeata</taxon>
        <taxon>Vespoidea</taxon>
        <taxon>Vespidae</taxon>
        <taxon>Vespinae</taxon>
        <taxon>Vespula</taxon>
    </lineage>
</organism>